<dbReference type="InterPro" id="IPR015422">
    <property type="entry name" value="PyrdxlP-dep_Trfase_small"/>
</dbReference>
<comment type="similarity">
    <text evidence="2 10">Belongs to the trans-sulfuration enzymes family.</text>
</comment>
<evidence type="ECO:0000256" key="9">
    <source>
        <dbReference type="PIRSR" id="PIRSR001434-2"/>
    </source>
</evidence>
<dbReference type="PANTHER" id="PTHR43797:SF2">
    <property type="entry name" value="HOMOCYSTEINE_CYSTEINE SYNTHASE"/>
    <property type="match status" value="1"/>
</dbReference>
<evidence type="ECO:0000256" key="4">
    <source>
        <dbReference type="ARBA" id="ARBA00022898"/>
    </source>
</evidence>
<name>A0A7J5C1I0_9MICO</name>
<evidence type="ECO:0000256" key="11">
    <source>
        <dbReference type="SAM" id="MobiDB-lite"/>
    </source>
</evidence>
<dbReference type="GO" id="GO:0047982">
    <property type="term" value="F:homocysteine desulfhydrase activity"/>
    <property type="evidence" value="ECO:0007669"/>
    <property type="project" value="UniProtKB-EC"/>
</dbReference>
<evidence type="ECO:0000256" key="7">
    <source>
        <dbReference type="ARBA" id="ARBA00048780"/>
    </source>
</evidence>
<dbReference type="InterPro" id="IPR006235">
    <property type="entry name" value="OAc-hSer/O-AcSer_sulfhydrylase"/>
</dbReference>
<dbReference type="OrthoDB" id="9780685at2"/>
<evidence type="ECO:0000256" key="2">
    <source>
        <dbReference type="ARBA" id="ARBA00009077"/>
    </source>
</evidence>
<dbReference type="GO" id="GO:0018826">
    <property type="term" value="F:methionine gamma-lyase activity"/>
    <property type="evidence" value="ECO:0007669"/>
    <property type="project" value="UniProtKB-EC"/>
</dbReference>
<dbReference type="Pfam" id="PF01053">
    <property type="entry name" value="Cys_Met_Meta_PP"/>
    <property type="match status" value="1"/>
</dbReference>
<organism evidence="12 13">
    <name type="scientific">Pseudoclavibacter chungangensis</name>
    <dbReference type="NCBI Taxonomy" id="587635"/>
    <lineage>
        <taxon>Bacteria</taxon>
        <taxon>Bacillati</taxon>
        <taxon>Actinomycetota</taxon>
        <taxon>Actinomycetes</taxon>
        <taxon>Micrococcales</taxon>
        <taxon>Microbacteriaceae</taxon>
        <taxon>Pseudoclavibacter</taxon>
    </lineage>
</organism>
<dbReference type="EMBL" id="WBJZ01000002">
    <property type="protein sequence ID" value="KAB1662353.1"/>
    <property type="molecule type" value="Genomic_DNA"/>
</dbReference>
<comment type="catalytic activity">
    <reaction evidence="7">
        <text>L-homocysteine + H2O = 2-oxobutanoate + hydrogen sulfide + NH4(+) + H(+)</text>
        <dbReference type="Rhea" id="RHEA:14501"/>
        <dbReference type="ChEBI" id="CHEBI:15377"/>
        <dbReference type="ChEBI" id="CHEBI:15378"/>
        <dbReference type="ChEBI" id="CHEBI:16763"/>
        <dbReference type="ChEBI" id="CHEBI:28938"/>
        <dbReference type="ChEBI" id="CHEBI:29919"/>
        <dbReference type="ChEBI" id="CHEBI:58199"/>
        <dbReference type="EC" id="4.4.1.2"/>
    </reaction>
    <physiologicalReaction direction="left-to-right" evidence="7">
        <dbReference type="Rhea" id="RHEA:14502"/>
    </physiologicalReaction>
</comment>
<evidence type="ECO:0000256" key="6">
    <source>
        <dbReference type="ARBA" id="ARBA00047199"/>
    </source>
</evidence>
<evidence type="ECO:0000256" key="1">
    <source>
        <dbReference type="ARBA" id="ARBA00001933"/>
    </source>
</evidence>
<protein>
    <recommendedName>
        <fullName evidence="5">homocysteine desulfhydrase</fullName>
        <ecNumber evidence="5">4.4.1.2</ecNumber>
    </recommendedName>
    <alternativeName>
        <fullName evidence="6">Homocysteine desulfhydrase</fullName>
    </alternativeName>
</protein>
<dbReference type="PIRSF" id="PIRSF001434">
    <property type="entry name" value="CGS"/>
    <property type="match status" value="1"/>
</dbReference>
<feature type="region of interest" description="Disordered" evidence="11">
    <location>
        <begin position="1"/>
        <end position="22"/>
    </location>
</feature>
<dbReference type="GO" id="GO:0005737">
    <property type="term" value="C:cytoplasm"/>
    <property type="evidence" value="ECO:0007669"/>
    <property type="project" value="TreeGrafter"/>
</dbReference>
<dbReference type="GO" id="GO:0030170">
    <property type="term" value="F:pyridoxal phosphate binding"/>
    <property type="evidence" value="ECO:0007669"/>
    <property type="project" value="InterPro"/>
</dbReference>
<feature type="compositionally biased region" description="Low complexity" evidence="11">
    <location>
        <begin position="11"/>
        <end position="22"/>
    </location>
</feature>
<feature type="modified residue" description="N6-(pyridoxal phosphate)lysine" evidence="9">
    <location>
        <position position="206"/>
    </location>
</feature>
<dbReference type="RefSeq" id="WP_158039301.1">
    <property type="nucleotide sequence ID" value="NZ_JACCFV010000001.1"/>
</dbReference>
<keyword evidence="13" id="KW-1185">Reference proteome</keyword>
<sequence length="429" mass="45450">MTDATFETTQAHAAPHAAPARPRTTPVYLTAGFEFDEYEQAAAHFGDGIGYSYTRISNPTIDVVEQQLAALEGGADGLLVASGQAALSTTLLGLCSAGDHILSSTHVYEGSRGLIRDQLSRFGIESDFLVDVRDPEAWERLIRPNTRVLFAESVSNASNTVLDIAAIAEVAHRHGIALVIDNTVPTPYLVRPLELGADLVIHSASKFLSGQGSVLGGLVVDAGTFDVERDGKNYPQLLERGRLGGASVAERVGGLARITYMRESVAPRFGPTPSPLNAFLIGQGAETLSLRVRRQSDVALEVARALDAHPAVEGVDHPGLASHPDHELAQRLLPRGAGSVFTFTVRGGAEAARTVVESLRLVTHMTHIGDVRSLVLHPATTSHTFLTPEEQESVGVFPGTLRLSIGIEDAGDLIADLSHALAALEAVPA</sequence>
<comment type="catalytic activity">
    <reaction evidence="8">
        <text>L-methionine + H2O = methanethiol + 2-oxobutanoate + NH4(+)</text>
        <dbReference type="Rhea" id="RHEA:23800"/>
        <dbReference type="ChEBI" id="CHEBI:15377"/>
        <dbReference type="ChEBI" id="CHEBI:16007"/>
        <dbReference type="ChEBI" id="CHEBI:16763"/>
        <dbReference type="ChEBI" id="CHEBI:28938"/>
        <dbReference type="ChEBI" id="CHEBI:57844"/>
        <dbReference type="EC" id="4.4.1.11"/>
    </reaction>
    <physiologicalReaction direction="left-to-right" evidence="8">
        <dbReference type="Rhea" id="RHEA:23801"/>
    </physiologicalReaction>
</comment>
<dbReference type="InterPro" id="IPR015421">
    <property type="entry name" value="PyrdxlP-dep_Trfase_major"/>
</dbReference>
<dbReference type="FunFam" id="3.40.640.10:FF:000046">
    <property type="entry name" value="Cystathionine gamma-lyase"/>
    <property type="match status" value="1"/>
</dbReference>
<evidence type="ECO:0000256" key="5">
    <source>
        <dbReference type="ARBA" id="ARBA00047175"/>
    </source>
</evidence>
<feature type="compositionally biased region" description="Polar residues" evidence="11">
    <location>
        <begin position="1"/>
        <end position="10"/>
    </location>
</feature>
<comment type="cofactor">
    <cofactor evidence="1 10">
        <name>pyridoxal 5'-phosphate</name>
        <dbReference type="ChEBI" id="CHEBI:597326"/>
    </cofactor>
</comment>
<keyword evidence="4 9" id="KW-0663">Pyridoxal phosphate</keyword>
<dbReference type="GO" id="GO:0003961">
    <property type="term" value="F:O-acetylhomoserine aminocarboxypropyltransferase activity"/>
    <property type="evidence" value="ECO:0007669"/>
    <property type="project" value="TreeGrafter"/>
</dbReference>
<dbReference type="Gene3D" id="3.40.640.10">
    <property type="entry name" value="Type I PLP-dependent aspartate aminotransferase-like (Major domain)"/>
    <property type="match status" value="1"/>
</dbReference>
<dbReference type="PANTHER" id="PTHR43797">
    <property type="entry name" value="HOMOCYSTEINE/CYSTEINE SYNTHASE"/>
    <property type="match status" value="1"/>
</dbReference>
<dbReference type="EC" id="4.4.1.2" evidence="5"/>
<reference evidence="12 13" key="1">
    <citation type="submission" date="2019-09" db="EMBL/GenBank/DDBJ databases">
        <title>Phylogeny of genus Pseudoclavibacter and closely related genus.</title>
        <authorList>
            <person name="Li Y."/>
        </authorList>
    </citation>
    <scope>NUCLEOTIDE SEQUENCE [LARGE SCALE GENOMIC DNA]</scope>
    <source>
        <strain evidence="12 13">DSM 23821</strain>
    </source>
</reference>
<dbReference type="AlphaFoldDB" id="A0A7J5C1I0"/>
<evidence type="ECO:0000256" key="3">
    <source>
        <dbReference type="ARBA" id="ARBA00022679"/>
    </source>
</evidence>
<dbReference type="InterPro" id="IPR000277">
    <property type="entry name" value="Cys/Met-Metab_PyrdxlP-dep_enz"/>
</dbReference>
<dbReference type="GO" id="GO:0019346">
    <property type="term" value="P:transsulfuration"/>
    <property type="evidence" value="ECO:0007669"/>
    <property type="project" value="InterPro"/>
</dbReference>
<keyword evidence="3 12" id="KW-0808">Transferase</keyword>
<dbReference type="GO" id="GO:0071269">
    <property type="term" value="P:L-homocysteine biosynthetic process"/>
    <property type="evidence" value="ECO:0007669"/>
    <property type="project" value="TreeGrafter"/>
</dbReference>
<evidence type="ECO:0000313" key="12">
    <source>
        <dbReference type="EMBL" id="KAB1662353.1"/>
    </source>
</evidence>
<dbReference type="Proteomes" id="UP000467240">
    <property type="component" value="Unassembled WGS sequence"/>
</dbReference>
<evidence type="ECO:0000256" key="8">
    <source>
        <dbReference type="ARBA" id="ARBA00052699"/>
    </source>
</evidence>
<proteinExistence type="inferred from homology"/>
<gene>
    <name evidence="12" type="ORF">F8O01_02520</name>
</gene>
<dbReference type="GO" id="GO:0004124">
    <property type="term" value="F:cysteine synthase activity"/>
    <property type="evidence" value="ECO:0007669"/>
    <property type="project" value="TreeGrafter"/>
</dbReference>
<evidence type="ECO:0000256" key="10">
    <source>
        <dbReference type="RuleBase" id="RU362118"/>
    </source>
</evidence>
<dbReference type="InterPro" id="IPR015424">
    <property type="entry name" value="PyrdxlP-dep_Trfase"/>
</dbReference>
<dbReference type="Gene3D" id="3.90.1150.10">
    <property type="entry name" value="Aspartate Aminotransferase, domain 1"/>
    <property type="match status" value="1"/>
</dbReference>
<dbReference type="SUPFAM" id="SSF53383">
    <property type="entry name" value="PLP-dependent transferases"/>
    <property type="match status" value="1"/>
</dbReference>
<dbReference type="GO" id="GO:0006535">
    <property type="term" value="P:cysteine biosynthetic process from serine"/>
    <property type="evidence" value="ECO:0007669"/>
    <property type="project" value="TreeGrafter"/>
</dbReference>
<comment type="caution">
    <text evidence="12">The sequence shown here is derived from an EMBL/GenBank/DDBJ whole genome shotgun (WGS) entry which is preliminary data.</text>
</comment>
<accession>A0A7J5C1I0</accession>
<evidence type="ECO:0000313" key="13">
    <source>
        <dbReference type="Proteomes" id="UP000467240"/>
    </source>
</evidence>
<dbReference type="CDD" id="cd00614">
    <property type="entry name" value="CGS_like"/>
    <property type="match status" value="1"/>
</dbReference>